<proteinExistence type="predicted"/>
<keyword evidence="3" id="KW-1185">Reference proteome</keyword>
<feature type="transmembrane region" description="Helical" evidence="1">
    <location>
        <begin position="52"/>
        <end position="70"/>
    </location>
</feature>
<feature type="transmembrane region" description="Helical" evidence="1">
    <location>
        <begin position="12"/>
        <end position="32"/>
    </location>
</feature>
<keyword evidence="1" id="KW-0472">Membrane</keyword>
<comment type="caution">
    <text evidence="2">The sequence shown here is derived from an EMBL/GenBank/DDBJ whole genome shotgun (WGS) entry which is preliminary data.</text>
</comment>
<dbReference type="Proteomes" id="UP001401887">
    <property type="component" value="Unassembled WGS sequence"/>
</dbReference>
<organism evidence="2 3">
    <name type="scientific">Deinococcus carri</name>
    <dbReference type="NCBI Taxonomy" id="1211323"/>
    <lineage>
        <taxon>Bacteria</taxon>
        <taxon>Thermotogati</taxon>
        <taxon>Deinococcota</taxon>
        <taxon>Deinococci</taxon>
        <taxon>Deinococcales</taxon>
        <taxon>Deinococcaceae</taxon>
        <taxon>Deinococcus</taxon>
    </lineage>
</organism>
<keyword evidence="1" id="KW-0812">Transmembrane</keyword>
<reference evidence="2 3" key="1">
    <citation type="submission" date="2024-02" db="EMBL/GenBank/DDBJ databases">
        <title>Deinococcus carri NBRC 110142.</title>
        <authorList>
            <person name="Ichikawa N."/>
            <person name="Katano-Makiyama Y."/>
            <person name="Hidaka K."/>
        </authorList>
    </citation>
    <scope>NUCLEOTIDE SEQUENCE [LARGE SCALE GENOMIC DNA]</scope>
    <source>
        <strain evidence="2 3">NBRC 110142</strain>
    </source>
</reference>
<evidence type="ECO:0000256" key="1">
    <source>
        <dbReference type="SAM" id="Phobius"/>
    </source>
</evidence>
<dbReference type="EMBL" id="BAABRP010000024">
    <property type="protein sequence ID" value="GAA5514760.1"/>
    <property type="molecule type" value="Genomic_DNA"/>
</dbReference>
<sequence>MERHYLFSRWDPLNPSNILAVIMLGWAFSVYHRPFLPEFLPSYQRFDDFMPWAWWGWWSLLNGVLLLVMPRGGGLRVLAHALTGLYLLAAGASFGAGVGITSAVMTYSILAAVSGLLLARAAVAWAQGTGWWGRLVERPPRWLRWLARVESDEGRDG</sequence>
<gene>
    <name evidence="2" type="ORF">Dcar01_03521</name>
</gene>
<feature type="transmembrane region" description="Helical" evidence="1">
    <location>
        <begin position="104"/>
        <end position="126"/>
    </location>
</feature>
<protein>
    <submittedName>
        <fullName evidence="2">Uncharacterized protein</fullName>
    </submittedName>
</protein>
<accession>A0ABP9WE67</accession>
<evidence type="ECO:0000313" key="2">
    <source>
        <dbReference type="EMBL" id="GAA5514760.1"/>
    </source>
</evidence>
<feature type="transmembrane region" description="Helical" evidence="1">
    <location>
        <begin position="77"/>
        <end position="98"/>
    </location>
</feature>
<evidence type="ECO:0000313" key="3">
    <source>
        <dbReference type="Proteomes" id="UP001401887"/>
    </source>
</evidence>
<name>A0ABP9WE67_9DEIO</name>
<keyword evidence="1" id="KW-1133">Transmembrane helix</keyword>
<dbReference type="RefSeq" id="WP_345467858.1">
    <property type="nucleotide sequence ID" value="NZ_BAABRP010000024.1"/>
</dbReference>